<dbReference type="Proteomes" id="UP000053095">
    <property type="component" value="Unassembled WGS sequence"/>
</dbReference>
<evidence type="ECO:0000313" key="3">
    <source>
        <dbReference type="Proteomes" id="UP000053095"/>
    </source>
</evidence>
<keyword evidence="1" id="KW-0732">Signal</keyword>
<evidence type="ECO:0000313" key="2">
    <source>
        <dbReference type="EMBL" id="GAM41226.1"/>
    </source>
</evidence>
<dbReference type="PANTHER" id="PTHR36195:SF6">
    <property type="entry name" value="SECRETED THAUMATIN-LIKE PROTEIN CALA"/>
    <property type="match status" value="1"/>
</dbReference>
<proteinExistence type="predicted"/>
<protein>
    <submittedName>
        <fullName evidence="2">Uncharacterized protein</fullName>
    </submittedName>
</protein>
<name>A0A6V8HH98_TALPI</name>
<dbReference type="Pfam" id="PF04681">
    <property type="entry name" value="Bys1"/>
    <property type="match status" value="1"/>
</dbReference>
<sequence length="194" mass="21086">MFSKALGLFAALSAVATALPAVHNSNNVRHHAHSQHRQLMARQESTNITSDGVQIVNNMEKTVYLWSVSDVSSDMVTLNSGETYSENWRTNPNGGGISIKISFTPEQTDVLQYEYTYQYPTIWWDLSCINMGDNSEFTTMGFAVSSTDSACESATCAPGDVACAAAYLLPNDDWATHSCVSSDLLKLDLGSVLA</sequence>
<dbReference type="AlphaFoldDB" id="A0A6V8HH98"/>
<dbReference type="EMBL" id="DF933838">
    <property type="protein sequence ID" value="GAM41226.1"/>
    <property type="molecule type" value="Genomic_DNA"/>
</dbReference>
<evidence type="ECO:0000256" key="1">
    <source>
        <dbReference type="SAM" id="SignalP"/>
    </source>
</evidence>
<accession>A0A6V8HH98</accession>
<dbReference type="PANTHER" id="PTHR36195">
    <property type="entry name" value="DOMAIN PROTEIN, PUTATIVE (AFU_ORTHOLOGUE AFUA_5G01990)-RELATED-RELATED"/>
    <property type="match status" value="1"/>
</dbReference>
<feature type="chain" id="PRO_5028368269" evidence="1">
    <location>
        <begin position="19"/>
        <end position="194"/>
    </location>
</feature>
<dbReference type="InterPro" id="IPR006771">
    <property type="entry name" value="CetA-like"/>
</dbReference>
<reference evidence="3" key="1">
    <citation type="journal article" date="2015" name="Genome Announc.">
        <title>Draft genome sequence of Talaromyces cellulolyticus strain Y-94, a source of lignocellulosic biomass-degrading enzymes.</title>
        <authorList>
            <person name="Fujii T."/>
            <person name="Koike H."/>
            <person name="Sawayama S."/>
            <person name="Yano S."/>
            <person name="Inoue H."/>
        </authorList>
    </citation>
    <scope>NUCLEOTIDE SEQUENCE [LARGE SCALE GENOMIC DNA]</scope>
    <source>
        <strain evidence="3">Y-94</strain>
    </source>
</reference>
<feature type="signal peptide" evidence="1">
    <location>
        <begin position="1"/>
        <end position="18"/>
    </location>
</feature>
<keyword evidence="3" id="KW-1185">Reference proteome</keyword>
<organism evidence="2 3">
    <name type="scientific">Talaromyces pinophilus</name>
    <name type="common">Penicillium pinophilum</name>
    <dbReference type="NCBI Taxonomy" id="128442"/>
    <lineage>
        <taxon>Eukaryota</taxon>
        <taxon>Fungi</taxon>
        <taxon>Dikarya</taxon>
        <taxon>Ascomycota</taxon>
        <taxon>Pezizomycotina</taxon>
        <taxon>Eurotiomycetes</taxon>
        <taxon>Eurotiomycetidae</taxon>
        <taxon>Eurotiales</taxon>
        <taxon>Trichocomaceae</taxon>
        <taxon>Talaromyces</taxon>
        <taxon>Talaromyces sect. Talaromyces</taxon>
    </lineage>
</organism>
<comment type="caution">
    <text evidence="2">The sequence shown here is derived from an EMBL/GenBank/DDBJ whole genome shotgun (WGS) entry which is preliminary data.</text>
</comment>
<gene>
    <name evidence="2" type="ORF">TCE0_042r14195</name>
</gene>